<dbReference type="InterPro" id="IPR013324">
    <property type="entry name" value="RNA_pol_sigma_r3/r4-like"/>
</dbReference>
<protein>
    <recommendedName>
        <fullName evidence="6">RNA polymerase sigma factor</fullName>
    </recommendedName>
</protein>
<dbReference type="InterPro" id="IPR036388">
    <property type="entry name" value="WH-like_DNA-bd_sf"/>
</dbReference>
<dbReference type="InterPro" id="IPR039425">
    <property type="entry name" value="RNA_pol_sigma-70-like"/>
</dbReference>
<feature type="domain" description="RNA polymerase sigma factor 70 region 4 type 2" evidence="8">
    <location>
        <begin position="123"/>
        <end position="175"/>
    </location>
</feature>
<dbReference type="SUPFAM" id="SSF88659">
    <property type="entry name" value="Sigma3 and sigma4 domains of RNA polymerase sigma factors"/>
    <property type="match status" value="1"/>
</dbReference>
<gene>
    <name evidence="9" type="ORF">DF182_01090</name>
</gene>
<dbReference type="GO" id="GO:0016987">
    <property type="term" value="F:sigma factor activity"/>
    <property type="evidence" value="ECO:0007669"/>
    <property type="project" value="UniProtKB-KW"/>
</dbReference>
<sequence>MLLDRKHKEEDYYLQQAIQGNRKGFEYLVTTYKDLAYTIARNIVLNKEDAEEVVQDAFVKAFGALGDFRKAAKFSTWLYRIVYNTALTKEHARKAVTIPVDDGVWWPAEAVSTGSLTQTDRKRYIDLALRQLTEDERVVITLYYLGEKDITEIAAILALKKSAIKMRLLRGRKSMKAALELLLPKEVKDLL</sequence>
<evidence type="ECO:0000313" key="10">
    <source>
        <dbReference type="Proteomes" id="UP000253410"/>
    </source>
</evidence>
<reference evidence="9 10" key="1">
    <citation type="submission" date="2018-05" db="EMBL/GenBank/DDBJ databases">
        <title>Chitinophaga sp. K3CV102501T nov., isolated from isolated from a monsoon evergreen broad-leaved forest soil.</title>
        <authorList>
            <person name="Lv Y."/>
        </authorList>
    </citation>
    <scope>NUCLEOTIDE SEQUENCE [LARGE SCALE GENOMIC DNA]</scope>
    <source>
        <strain evidence="9 10">GDMCC 1.1325</strain>
    </source>
</reference>
<dbReference type="NCBIfam" id="TIGR02937">
    <property type="entry name" value="sigma70-ECF"/>
    <property type="match status" value="1"/>
</dbReference>
<feature type="domain" description="RNA polymerase sigma-70 region 2" evidence="7">
    <location>
        <begin position="28"/>
        <end position="88"/>
    </location>
</feature>
<evidence type="ECO:0000256" key="6">
    <source>
        <dbReference type="RuleBase" id="RU000716"/>
    </source>
</evidence>
<dbReference type="InterPro" id="IPR007627">
    <property type="entry name" value="RNA_pol_sigma70_r2"/>
</dbReference>
<dbReference type="Gene3D" id="1.10.10.10">
    <property type="entry name" value="Winged helix-like DNA-binding domain superfamily/Winged helix DNA-binding domain"/>
    <property type="match status" value="1"/>
</dbReference>
<evidence type="ECO:0000259" key="8">
    <source>
        <dbReference type="Pfam" id="PF08281"/>
    </source>
</evidence>
<evidence type="ECO:0000313" key="9">
    <source>
        <dbReference type="EMBL" id="RBL91250.1"/>
    </source>
</evidence>
<evidence type="ECO:0000256" key="4">
    <source>
        <dbReference type="ARBA" id="ARBA00023125"/>
    </source>
</evidence>
<dbReference type="GO" id="GO:0006352">
    <property type="term" value="P:DNA-templated transcription initiation"/>
    <property type="evidence" value="ECO:0007669"/>
    <property type="project" value="InterPro"/>
</dbReference>
<organism evidence="9 10">
    <name type="scientific">Chitinophaga flava</name>
    <dbReference type="NCBI Taxonomy" id="2259036"/>
    <lineage>
        <taxon>Bacteria</taxon>
        <taxon>Pseudomonadati</taxon>
        <taxon>Bacteroidota</taxon>
        <taxon>Chitinophagia</taxon>
        <taxon>Chitinophagales</taxon>
        <taxon>Chitinophagaceae</taxon>
        <taxon>Chitinophaga</taxon>
    </lineage>
</organism>
<dbReference type="OrthoDB" id="9780326at2"/>
<keyword evidence="10" id="KW-1185">Reference proteome</keyword>
<dbReference type="CDD" id="cd06171">
    <property type="entry name" value="Sigma70_r4"/>
    <property type="match status" value="1"/>
</dbReference>
<proteinExistence type="inferred from homology"/>
<keyword evidence="3 6" id="KW-0731">Sigma factor</keyword>
<dbReference type="PANTHER" id="PTHR43133">
    <property type="entry name" value="RNA POLYMERASE ECF-TYPE SIGMA FACTO"/>
    <property type="match status" value="1"/>
</dbReference>
<dbReference type="InterPro" id="IPR013249">
    <property type="entry name" value="RNA_pol_sigma70_r4_t2"/>
</dbReference>
<evidence type="ECO:0000256" key="5">
    <source>
        <dbReference type="ARBA" id="ARBA00023163"/>
    </source>
</evidence>
<dbReference type="Gene3D" id="1.10.1740.10">
    <property type="match status" value="1"/>
</dbReference>
<dbReference type="EMBL" id="QFFJ01000001">
    <property type="protein sequence ID" value="RBL91250.1"/>
    <property type="molecule type" value="Genomic_DNA"/>
</dbReference>
<evidence type="ECO:0000256" key="1">
    <source>
        <dbReference type="ARBA" id="ARBA00010641"/>
    </source>
</evidence>
<dbReference type="InterPro" id="IPR014284">
    <property type="entry name" value="RNA_pol_sigma-70_dom"/>
</dbReference>
<dbReference type="Pfam" id="PF08281">
    <property type="entry name" value="Sigma70_r4_2"/>
    <property type="match status" value="1"/>
</dbReference>
<evidence type="ECO:0000259" key="7">
    <source>
        <dbReference type="Pfam" id="PF04542"/>
    </source>
</evidence>
<comment type="similarity">
    <text evidence="1 6">Belongs to the sigma-70 factor family. ECF subfamily.</text>
</comment>
<comment type="caution">
    <text evidence="9">The sequence shown here is derived from an EMBL/GenBank/DDBJ whole genome shotgun (WGS) entry which is preliminary data.</text>
</comment>
<accession>A0A365XYE6</accession>
<dbReference type="SUPFAM" id="SSF88946">
    <property type="entry name" value="Sigma2 domain of RNA polymerase sigma factors"/>
    <property type="match status" value="1"/>
</dbReference>
<dbReference type="PROSITE" id="PS01063">
    <property type="entry name" value="SIGMA70_ECF"/>
    <property type="match status" value="1"/>
</dbReference>
<dbReference type="RefSeq" id="WP_113613848.1">
    <property type="nucleotide sequence ID" value="NZ_QFFJ01000001.1"/>
</dbReference>
<keyword evidence="5 6" id="KW-0804">Transcription</keyword>
<keyword evidence="2 6" id="KW-0805">Transcription regulation</keyword>
<name>A0A365XYE6_9BACT</name>
<keyword evidence="4 6" id="KW-0238">DNA-binding</keyword>
<dbReference type="AlphaFoldDB" id="A0A365XYE6"/>
<dbReference type="Pfam" id="PF04542">
    <property type="entry name" value="Sigma70_r2"/>
    <property type="match status" value="1"/>
</dbReference>
<evidence type="ECO:0000256" key="2">
    <source>
        <dbReference type="ARBA" id="ARBA00023015"/>
    </source>
</evidence>
<dbReference type="InterPro" id="IPR000838">
    <property type="entry name" value="RNA_pol_sigma70_ECF_CS"/>
</dbReference>
<evidence type="ECO:0000256" key="3">
    <source>
        <dbReference type="ARBA" id="ARBA00023082"/>
    </source>
</evidence>
<dbReference type="PANTHER" id="PTHR43133:SF51">
    <property type="entry name" value="RNA POLYMERASE SIGMA FACTOR"/>
    <property type="match status" value="1"/>
</dbReference>
<dbReference type="Proteomes" id="UP000253410">
    <property type="component" value="Unassembled WGS sequence"/>
</dbReference>
<dbReference type="InterPro" id="IPR013325">
    <property type="entry name" value="RNA_pol_sigma_r2"/>
</dbReference>
<dbReference type="GO" id="GO:0003677">
    <property type="term" value="F:DNA binding"/>
    <property type="evidence" value="ECO:0007669"/>
    <property type="project" value="UniProtKB-KW"/>
</dbReference>